<dbReference type="STRING" id="1389489.O159_00670"/>
<dbReference type="PRINTS" id="PR00420">
    <property type="entry name" value="RNGMNOXGNASE"/>
</dbReference>
<sequence length="311" mass="32792">MSDADLIVVGSGPVRLACAIEARLLGMDVLVVEPRSAPIDKACGEGLMPGSLAALQRLGVDPPGRTLAGIAYLDAASRVEHRFEERPGRGVRRTVLHSALAARAAELGAHTLHDRVTGVASASSGTTLTLGRGQSTLSAPWVIAADGLHSPLRRLLELGGRPQPKSRRRFGVRRHYTVEPWTDLVEVHWSPTAEVYVTPVDDRIVGVAVLGPRPIDQEAVIRTVPALAAYLDGAPPASDPRGAGPCWNARVHAPPVACFSSGTPRDTSTPSPERGCASASRRHAQPSPPYIQGVPVSTNVPGEPVRETSGH</sequence>
<dbReference type="Gene3D" id="3.50.50.60">
    <property type="entry name" value="FAD/NAD(P)-binding domain"/>
    <property type="match status" value="1"/>
</dbReference>
<dbReference type="GO" id="GO:0071949">
    <property type="term" value="F:FAD binding"/>
    <property type="evidence" value="ECO:0007669"/>
    <property type="project" value="InterPro"/>
</dbReference>
<dbReference type="InterPro" id="IPR036188">
    <property type="entry name" value="FAD/NAD-bd_sf"/>
</dbReference>
<gene>
    <name evidence="3" type="ORF">O159_00670</name>
</gene>
<organism evidence="3 4">
    <name type="scientific">Leifsonia xyli subsp. cynodontis DSM 46306</name>
    <dbReference type="NCBI Taxonomy" id="1389489"/>
    <lineage>
        <taxon>Bacteria</taxon>
        <taxon>Bacillati</taxon>
        <taxon>Actinomycetota</taxon>
        <taxon>Actinomycetes</taxon>
        <taxon>Micrococcales</taxon>
        <taxon>Microbacteriaceae</taxon>
        <taxon>Leifsonia</taxon>
    </lineage>
</organism>
<evidence type="ECO:0000259" key="2">
    <source>
        <dbReference type="Pfam" id="PF01494"/>
    </source>
</evidence>
<feature type="region of interest" description="Disordered" evidence="1">
    <location>
        <begin position="258"/>
        <end position="311"/>
    </location>
</feature>
<dbReference type="KEGG" id="lxy:O159_00670"/>
<dbReference type="InterPro" id="IPR050407">
    <property type="entry name" value="Geranylgeranyl_reductase"/>
</dbReference>
<dbReference type="Proteomes" id="UP000016743">
    <property type="component" value="Chromosome"/>
</dbReference>
<dbReference type="PATRIC" id="fig|1389489.3.peg.61"/>
<feature type="domain" description="FAD-binding" evidence="2">
    <location>
        <begin position="4"/>
        <end position="205"/>
    </location>
</feature>
<dbReference type="Pfam" id="PF01494">
    <property type="entry name" value="FAD_binding_3"/>
    <property type="match status" value="1"/>
</dbReference>
<protein>
    <recommendedName>
        <fullName evidence="2">FAD-binding domain-containing protein</fullName>
    </recommendedName>
</protein>
<reference evidence="3 4" key="1">
    <citation type="journal article" date="2013" name="Genome Announc.">
        <title>Complete Genome Sequence of Leifsonia xyli subsp. cynodontis Strain DSM46306, a Gram-Positive Bacterial Pathogen of Grasses.</title>
        <authorList>
            <person name="Monteiro-Vitorello C.B."/>
            <person name="Zerillo M.M."/>
            <person name="Van Sluys M.A."/>
            <person name="Camargo L.E."/>
            <person name="Kitajima J.P."/>
        </authorList>
    </citation>
    <scope>NUCLEOTIDE SEQUENCE [LARGE SCALE GENOMIC DNA]</scope>
    <source>
        <strain evidence="3 4">DSM 46306</strain>
    </source>
</reference>
<evidence type="ECO:0000313" key="3">
    <source>
        <dbReference type="EMBL" id="AGW40341.1"/>
    </source>
</evidence>
<accession>U3P3K6</accession>
<dbReference type="AlphaFoldDB" id="U3P3K6"/>
<dbReference type="PANTHER" id="PTHR42685">
    <property type="entry name" value="GERANYLGERANYL DIPHOSPHATE REDUCTASE"/>
    <property type="match status" value="1"/>
</dbReference>
<dbReference type="EMBL" id="CP006734">
    <property type="protein sequence ID" value="AGW40341.1"/>
    <property type="molecule type" value="Genomic_DNA"/>
</dbReference>
<proteinExistence type="predicted"/>
<feature type="compositionally biased region" description="Polar residues" evidence="1">
    <location>
        <begin position="260"/>
        <end position="271"/>
    </location>
</feature>
<dbReference type="InterPro" id="IPR002938">
    <property type="entry name" value="FAD-bd"/>
</dbReference>
<keyword evidence="4" id="KW-1185">Reference proteome</keyword>
<dbReference type="HOGENOM" id="CLU_893696_0_0_11"/>
<dbReference type="RefSeq" id="WP_021753788.1">
    <property type="nucleotide sequence ID" value="NC_022438.1"/>
</dbReference>
<evidence type="ECO:0000313" key="4">
    <source>
        <dbReference type="Proteomes" id="UP000016743"/>
    </source>
</evidence>
<dbReference type="eggNOG" id="COG0644">
    <property type="taxonomic scope" value="Bacteria"/>
</dbReference>
<evidence type="ECO:0000256" key="1">
    <source>
        <dbReference type="SAM" id="MobiDB-lite"/>
    </source>
</evidence>
<name>U3P3K6_LEIXC</name>
<dbReference type="SUPFAM" id="SSF51905">
    <property type="entry name" value="FAD/NAD(P)-binding domain"/>
    <property type="match status" value="1"/>
</dbReference>
<dbReference type="PANTHER" id="PTHR42685:SF19">
    <property type="entry name" value="POSSIBLE OXIDOREDUCTASE"/>
    <property type="match status" value="1"/>
</dbReference>